<dbReference type="GO" id="GO:0006886">
    <property type="term" value="P:intracellular protein transport"/>
    <property type="evidence" value="ECO:0007669"/>
    <property type="project" value="InterPro"/>
</dbReference>
<dbReference type="GO" id="GO:0003925">
    <property type="term" value="F:G protein activity"/>
    <property type="evidence" value="ECO:0007669"/>
    <property type="project" value="UniProtKB-EC"/>
</dbReference>
<evidence type="ECO:0000256" key="5">
    <source>
        <dbReference type="ARBA" id="ARBA00022448"/>
    </source>
</evidence>
<dbReference type="InterPro" id="IPR006689">
    <property type="entry name" value="Small_GTPase_ARF/SAR"/>
</dbReference>
<dbReference type="PROSITE" id="PS51422">
    <property type="entry name" value="SAR1"/>
    <property type="match status" value="1"/>
</dbReference>
<dbReference type="GO" id="GO:0005783">
    <property type="term" value="C:endoplasmic reticulum"/>
    <property type="evidence" value="ECO:0007669"/>
    <property type="project" value="UniProtKB-SubCell"/>
</dbReference>
<dbReference type="PANTHER" id="PTHR45684">
    <property type="entry name" value="RE74312P"/>
    <property type="match status" value="1"/>
</dbReference>
<evidence type="ECO:0000256" key="10">
    <source>
        <dbReference type="ARBA" id="ARBA00023034"/>
    </source>
</evidence>
<dbReference type="GO" id="GO:0016192">
    <property type="term" value="P:vesicle-mediated transport"/>
    <property type="evidence" value="ECO:0007669"/>
    <property type="project" value="UniProtKB-KW"/>
</dbReference>
<feature type="binding site" evidence="16">
    <location>
        <position position="35"/>
    </location>
    <ligand>
        <name>Mg(2+)</name>
        <dbReference type="ChEBI" id="CHEBI:18420"/>
    </ligand>
</feature>
<comment type="subcellular location">
    <subcellularLocation>
        <location evidence="1">Endoplasmic reticulum</location>
    </subcellularLocation>
    <subcellularLocation>
        <location evidence="2">Golgi apparatus</location>
    </subcellularLocation>
</comment>
<evidence type="ECO:0000256" key="13">
    <source>
        <dbReference type="PIRSR" id="PIRSR606687-1"/>
    </source>
</evidence>
<keyword evidence="13" id="KW-0460">Magnesium</keyword>
<comment type="caution">
    <text evidence="17">The sequence shown here is derived from an EMBL/GenBank/DDBJ whole genome shotgun (WGS) entry which is preliminary data.</text>
</comment>
<evidence type="ECO:0000256" key="4">
    <source>
        <dbReference type="ARBA" id="ARBA00011984"/>
    </source>
</evidence>
<feature type="binding site" evidence="15">
    <location>
        <begin position="28"/>
        <end position="35"/>
    </location>
    <ligand>
        <name>GTP</name>
        <dbReference type="ChEBI" id="CHEBI:37565"/>
    </ligand>
</feature>
<keyword evidence="7" id="KW-0256">Endoplasmic reticulum</keyword>
<feature type="binding site" evidence="14">
    <location>
        <position position="31"/>
    </location>
    <ligand>
        <name>GTP</name>
        <dbReference type="ChEBI" id="CHEBI:37565"/>
    </ligand>
</feature>
<evidence type="ECO:0000256" key="12">
    <source>
        <dbReference type="ARBA" id="ARBA00047660"/>
    </source>
</evidence>
<dbReference type="Proteomes" id="UP000663866">
    <property type="component" value="Unassembled WGS sequence"/>
</dbReference>
<evidence type="ECO:0000256" key="8">
    <source>
        <dbReference type="ARBA" id="ARBA00022892"/>
    </source>
</evidence>
<sequence>MSFLWDWFTSILTSLGLHKKSGKLVFLGLDNAGKTTLLHMLKDDRLAQHVPTLHPTSEELVMGNMKFTTFDLGGHAQADEQVTNAPIVVLGNKIDLPGAVSEQELRYVLGISTATTGKGNVPRSDVSGRPMELFMCSVLRREGYGEAFRWLSQYL</sequence>
<keyword evidence="11 15" id="KW-0342">GTP-binding</keyword>
<dbReference type="GO" id="GO:0005525">
    <property type="term" value="F:GTP binding"/>
    <property type="evidence" value="ECO:0007669"/>
    <property type="project" value="UniProtKB-KW"/>
</dbReference>
<dbReference type="EC" id="3.6.5.2" evidence="4"/>
<feature type="binding site" evidence="14">
    <location>
        <position position="93"/>
    </location>
    <ligand>
        <name>GTP</name>
        <dbReference type="ChEBI" id="CHEBI:37565"/>
    </ligand>
</feature>
<feature type="binding site" evidence="14">
    <location>
        <position position="92"/>
    </location>
    <ligand>
        <name>GTP</name>
        <dbReference type="ChEBI" id="CHEBI:37565"/>
    </ligand>
</feature>
<proteinExistence type="inferred from homology"/>
<evidence type="ECO:0000256" key="11">
    <source>
        <dbReference type="ARBA" id="ARBA00023134"/>
    </source>
</evidence>
<keyword evidence="9" id="KW-0653">Protein transport</keyword>
<evidence type="ECO:0000256" key="7">
    <source>
        <dbReference type="ARBA" id="ARBA00022824"/>
    </source>
</evidence>
<gene>
    <name evidence="17" type="ORF">OVN521_LOCUS10559</name>
</gene>
<dbReference type="SMART" id="SM00178">
    <property type="entry name" value="SAR"/>
    <property type="match status" value="1"/>
</dbReference>
<feature type="binding site" evidence="14">
    <location>
        <position position="34"/>
    </location>
    <ligand>
        <name>GTP</name>
        <dbReference type="ChEBI" id="CHEBI:37565"/>
    </ligand>
</feature>
<evidence type="ECO:0000313" key="18">
    <source>
        <dbReference type="Proteomes" id="UP000663866"/>
    </source>
</evidence>
<feature type="binding site" evidence="14">
    <location>
        <position position="36"/>
    </location>
    <ligand>
        <name>GTP</name>
        <dbReference type="ChEBI" id="CHEBI:37565"/>
    </ligand>
</feature>
<keyword evidence="13" id="KW-0479">Metal-binding</keyword>
<dbReference type="AlphaFoldDB" id="A0A819IPF9"/>
<comment type="catalytic activity">
    <reaction evidence="12">
        <text>GTP + H2O = GDP + phosphate + H(+)</text>
        <dbReference type="Rhea" id="RHEA:19669"/>
        <dbReference type="ChEBI" id="CHEBI:15377"/>
        <dbReference type="ChEBI" id="CHEBI:15378"/>
        <dbReference type="ChEBI" id="CHEBI:37565"/>
        <dbReference type="ChEBI" id="CHEBI:43474"/>
        <dbReference type="ChEBI" id="CHEBI:58189"/>
        <dbReference type="EC" id="3.6.5.2"/>
    </reaction>
    <physiologicalReaction direction="left-to-right" evidence="12">
        <dbReference type="Rhea" id="RHEA:19670"/>
    </physiologicalReaction>
</comment>
<keyword evidence="5" id="KW-0813">Transport</keyword>
<feature type="binding site" evidence="14">
    <location>
        <position position="33"/>
    </location>
    <ligand>
        <name>GTP</name>
        <dbReference type="ChEBI" id="CHEBI:37565"/>
    </ligand>
</feature>
<dbReference type="InterPro" id="IPR006687">
    <property type="entry name" value="Small_GTPase_SAR1"/>
</dbReference>
<keyword evidence="6 14" id="KW-0547">Nucleotide-binding</keyword>
<dbReference type="GO" id="GO:0046872">
    <property type="term" value="F:metal ion binding"/>
    <property type="evidence" value="ECO:0007669"/>
    <property type="project" value="UniProtKB-KW"/>
</dbReference>
<protein>
    <recommendedName>
        <fullName evidence="4">small monomeric GTPase</fullName>
        <ecNumber evidence="4">3.6.5.2</ecNumber>
    </recommendedName>
</protein>
<feature type="binding site" evidence="14">
    <location>
        <position position="138"/>
    </location>
    <ligand>
        <name>GTP</name>
        <dbReference type="ChEBI" id="CHEBI:37565"/>
    </ligand>
</feature>
<feature type="binding site" evidence="15">
    <location>
        <position position="74"/>
    </location>
    <ligand>
        <name>GTP</name>
        <dbReference type="ChEBI" id="CHEBI:37565"/>
    </ligand>
</feature>
<feature type="binding site" evidence="14">
    <location>
        <position position="35"/>
    </location>
    <ligand>
        <name>GTP</name>
        <dbReference type="ChEBI" id="CHEBI:37565"/>
    </ligand>
</feature>
<dbReference type="InterPro" id="IPR027417">
    <property type="entry name" value="P-loop_NTPase"/>
</dbReference>
<organism evidence="17 18">
    <name type="scientific">Rotaria magnacalcarata</name>
    <dbReference type="NCBI Taxonomy" id="392030"/>
    <lineage>
        <taxon>Eukaryota</taxon>
        <taxon>Metazoa</taxon>
        <taxon>Spiralia</taxon>
        <taxon>Gnathifera</taxon>
        <taxon>Rotifera</taxon>
        <taxon>Eurotatoria</taxon>
        <taxon>Bdelloidea</taxon>
        <taxon>Philodinida</taxon>
        <taxon>Philodinidae</taxon>
        <taxon>Rotaria</taxon>
    </lineage>
</organism>
<evidence type="ECO:0000313" key="17">
    <source>
        <dbReference type="EMBL" id="CAF3920571.1"/>
    </source>
</evidence>
<evidence type="ECO:0000256" key="1">
    <source>
        <dbReference type="ARBA" id="ARBA00004240"/>
    </source>
</evidence>
<evidence type="ECO:0000256" key="9">
    <source>
        <dbReference type="ARBA" id="ARBA00022927"/>
    </source>
</evidence>
<dbReference type="GO" id="GO:0005794">
    <property type="term" value="C:Golgi apparatus"/>
    <property type="evidence" value="ECO:0007669"/>
    <property type="project" value="UniProtKB-SubCell"/>
</dbReference>
<feature type="binding site" evidence="14">
    <location>
        <position position="95"/>
    </location>
    <ligand>
        <name>GTP</name>
        <dbReference type="ChEBI" id="CHEBI:37565"/>
    </ligand>
</feature>
<keyword evidence="18" id="KW-1185">Reference proteome</keyword>
<evidence type="ECO:0000256" key="16">
    <source>
        <dbReference type="PIRSR" id="PIRSR606689-2"/>
    </source>
</evidence>
<name>A0A819IPF9_9BILA</name>
<keyword evidence="10" id="KW-0333">Golgi apparatus</keyword>
<comment type="similarity">
    <text evidence="3">Belongs to the small GTPase superfamily. SAR1 family.</text>
</comment>
<accession>A0A819IPF9</accession>
<feature type="binding site" evidence="16">
    <location>
        <position position="52"/>
    </location>
    <ligand>
        <name>Mg(2+)</name>
        <dbReference type="ChEBI" id="CHEBI:18420"/>
    </ligand>
</feature>
<evidence type="ECO:0000256" key="14">
    <source>
        <dbReference type="PIRSR" id="PIRSR606687-2"/>
    </source>
</evidence>
<feature type="binding site" evidence="14">
    <location>
        <position position="139"/>
    </location>
    <ligand>
        <name>GTP</name>
        <dbReference type="ChEBI" id="CHEBI:37565"/>
    </ligand>
</feature>
<dbReference type="FunFam" id="3.40.50.300:FF:003996">
    <property type="entry name" value="Secretion-associated RAS super family 2 isoform 1"/>
    <property type="match status" value="1"/>
</dbReference>
<dbReference type="Pfam" id="PF00025">
    <property type="entry name" value="Arf"/>
    <property type="match status" value="2"/>
</dbReference>
<dbReference type="Gene3D" id="3.40.50.300">
    <property type="entry name" value="P-loop containing nucleotide triphosphate hydrolases"/>
    <property type="match status" value="2"/>
</dbReference>
<dbReference type="CDD" id="cd00879">
    <property type="entry name" value="Sar1"/>
    <property type="match status" value="1"/>
</dbReference>
<dbReference type="PRINTS" id="PR00328">
    <property type="entry name" value="SAR1GTPBP"/>
</dbReference>
<reference evidence="17" key="1">
    <citation type="submission" date="2021-02" db="EMBL/GenBank/DDBJ databases">
        <authorList>
            <person name="Nowell W R."/>
        </authorList>
    </citation>
    <scope>NUCLEOTIDE SEQUENCE</scope>
</reference>
<feature type="binding site" evidence="13">
    <location>
        <position position="30"/>
    </location>
    <ligand>
        <name>Mg(2+)</name>
        <dbReference type="ChEBI" id="CHEBI:18420"/>
    </ligand>
</feature>
<evidence type="ECO:0000256" key="2">
    <source>
        <dbReference type="ARBA" id="ARBA00004555"/>
    </source>
</evidence>
<dbReference type="EMBL" id="CAJOBG010001352">
    <property type="protein sequence ID" value="CAF3920571.1"/>
    <property type="molecule type" value="Genomic_DNA"/>
</dbReference>
<evidence type="ECO:0000256" key="15">
    <source>
        <dbReference type="PIRSR" id="PIRSR606689-1"/>
    </source>
</evidence>
<evidence type="ECO:0000256" key="6">
    <source>
        <dbReference type="ARBA" id="ARBA00022741"/>
    </source>
</evidence>
<evidence type="ECO:0000256" key="3">
    <source>
        <dbReference type="ARBA" id="ARBA00007507"/>
    </source>
</evidence>
<dbReference type="SUPFAM" id="SSF52540">
    <property type="entry name" value="P-loop containing nucleoside triphosphate hydrolases"/>
    <property type="match status" value="1"/>
</dbReference>
<keyword evidence="8" id="KW-0931">ER-Golgi transport</keyword>